<protein>
    <submittedName>
        <fullName evidence="2">EAL domain-containing protein</fullName>
    </submittedName>
</protein>
<dbReference type="PROSITE" id="PS50883">
    <property type="entry name" value="EAL"/>
    <property type="match status" value="1"/>
</dbReference>
<dbReference type="SUPFAM" id="SSF141868">
    <property type="entry name" value="EAL domain-like"/>
    <property type="match status" value="1"/>
</dbReference>
<evidence type="ECO:0000259" key="1">
    <source>
        <dbReference type="PROSITE" id="PS50883"/>
    </source>
</evidence>
<dbReference type="RefSeq" id="WP_282759782.1">
    <property type="nucleotide sequence ID" value="NZ_JASCTH010000007.1"/>
</dbReference>
<name>A0ABT6WIK3_9ACTN</name>
<gene>
    <name evidence="2" type="ORF">QLQ12_13145</name>
</gene>
<evidence type="ECO:0000313" key="2">
    <source>
        <dbReference type="EMBL" id="MDI6099543.1"/>
    </source>
</evidence>
<dbReference type="PANTHER" id="PTHR33121">
    <property type="entry name" value="CYCLIC DI-GMP PHOSPHODIESTERASE PDEF"/>
    <property type="match status" value="1"/>
</dbReference>
<dbReference type="CDD" id="cd01948">
    <property type="entry name" value="EAL"/>
    <property type="match status" value="1"/>
</dbReference>
<reference evidence="2 3" key="1">
    <citation type="submission" date="2023-05" db="EMBL/GenBank/DDBJ databases">
        <title>Actinoplanes sp. NEAU-A12 genome sequencing.</title>
        <authorList>
            <person name="Wang Z.-S."/>
        </authorList>
    </citation>
    <scope>NUCLEOTIDE SEQUENCE [LARGE SCALE GENOMIC DNA]</scope>
    <source>
        <strain evidence="2 3">NEAU-A12</strain>
    </source>
</reference>
<accession>A0ABT6WIK3</accession>
<dbReference type="Proteomes" id="UP001241758">
    <property type="component" value="Unassembled WGS sequence"/>
</dbReference>
<proteinExistence type="predicted"/>
<comment type="caution">
    <text evidence="2">The sequence shown here is derived from an EMBL/GenBank/DDBJ whole genome shotgun (WGS) entry which is preliminary data.</text>
</comment>
<dbReference type="InterPro" id="IPR050706">
    <property type="entry name" value="Cyclic-di-GMP_PDE-like"/>
</dbReference>
<dbReference type="InterPro" id="IPR001633">
    <property type="entry name" value="EAL_dom"/>
</dbReference>
<dbReference type="EMBL" id="JASCTH010000007">
    <property type="protein sequence ID" value="MDI6099543.1"/>
    <property type="molecule type" value="Genomic_DNA"/>
</dbReference>
<sequence length="392" mass="40917">MTRAAHAPPVAPVSGVTIDEVLAGRLVQPLFQPIVDLSSRMVIGLEALARGPAGTSLEFPDRLFAAAGEAGCLGELDLLCSERSLECAIAAAQPPPLLFTNAEPAVLDQPLSPRIIELVVGGLPFRQVVEFTERALPAVPGSMLRIAGMTQGWGNGLALDDVGVDPMSLAFLPLIEPEVIKLDMSLLREPDSDHTRAVCAVVRAEAERTGALVVAEGIETEADLVTARLLGARWGQGWLFGRPGGVDQPHRYDTAAVGLLRPSRPGFHETAETAYDCAASLATPSVATTGDVAAALTRLRDIVAAHDSAVVVMSGADAGVPGVALPLAELAGRARSVIVVDRPVPGEFAAVAIVPGHGYAMGVRSFDTPRLVTVDRLPAVAAVARALLNRHR</sequence>
<dbReference type="SMART" id="SM00052">
    <property type="entry name" value="EAL"/>
    <property type="match status" value="1"/>
</dbReference>
<evidence type="ECO:0000313" key="3">
    <source>
        <dbReference type="Proteomes" id="UP001241758"/>
    </source>
</evidence>
<keyword evidence="3" id="KW-1185">Reference proteome</keyword>
<feature type="domain" description="EAL" evidence="1">
    <location>
        <begin position="11"/>
        <end position="257"/>
    </location>
</feature>
<dbReference type="InterPro" id="IPR035919">
    <property type="entry name" value="EAL_sf"/>
</dbReference>
<dbReference type="PANTHER" id="PTHR33121:SF76">
    <property type="entry name" value="SIGNALING PROTEIN"/>
    <property type="match status" value="1"/>
</dbReference>
<dbReference type="Gene3D" id="3.20.20.450">
    <property type="entry name" value="EAL domain"/>
    <property type="match status" value="1"/>
</dbReference>
<organism evidence="2 3">
    <name type="scientific">Actinoplanes sandaracinus</name>
    <dbReference type="NCBI Taxonomy" id="3045177"/>
    <lineage>
        <taxon>Bacteria</taxon>
        <taxon>Bacillati</taxon>
        <taxon>Actinomycetota</taxon>
        <taxon>Actinomycetes</taxon>
        <taxon>Micromonosporales</taxon>
        <taxon>Micromonosporaceae</taxon>
        <taxon>Actinoplanes</taxon>
    </lineage>
</organism>
<dbReference type="Pfam" id="PF00563">
    <property type="entry name" value="EAL"/>
    <property type="match status" value="1"/>
</dbReference>